<dbReference type="Proteomes" id="UP000186817">
    <property type="component" value="Unassembled WGS sequence"/>
</dbReference>
<proteinExistence type="predicted"/>
<dbReference type="OrthoDB" id="10288357at2759"/>
<dbReference type="EMBL" id="LSRX01001821">
    <property type="protein sequence ID" value="OLP77200.1"/>
    <property type="molecule type" value="Genomic_DNA"/>
</dbReference>
<keyword evidence="2" id="KW-1185">Reference proteome</keyword>
<comment type="caution">
    <text evidence="1">The sequence shown here is derived from an EMBL/GenBank/DDBJ whole genome shotgun (WGS) entry which is preliminary data.</text>
</comment>
<organism evidence="1 2">
    <name type="scientific">Symbiodinium microadriaticum</name>
    <name type="common">Dinoflagellate</name>
    <name type="synonym">Zooxanthella microadriatica</name>
    <dbReference type="NCBI Taxonomy" id="2951"/>
    <lineage>
        <taxon>Eukaryota</taxon>
        <taxon>Sar</taxon>
        <taxon>Alveolata</taxon>
        <taxon>Dinophyceae</taxon>
        <taxon>Suessiales</taxon>
        <taxon>Symbiodiniaceae</taxon>
        <taxon>Symbiodinium</taxon>
    </lineage>
</organism>
<evidence type="ECO:0000313" key="1">
    <source>
        <dbReference type="EMBL" id="OLP77200.1"/>
    </source>
</evidence>
<evidence type="ECO:0000313" key="2">
    <source>
        <dbReference type="Proteomes" id="UP000186817"/>
    </source>
</evidence>
<accession>A0A1Q9C2R1</accession>
<protein>
    <submittedName>
        <fullName evidence="1">Uncharacterized protein</fullName>
    </submittedName>
</protein>
<feature type="non-terminal residue" evidence="1">
    <location>
        <position position="1"/>
    </location>
</feature>
<reference evidence="1 2" key="1">
    <citation type="submission" date="2016-02" db="EMBL/GenBank/DDBJ databases">
        <title>Genome analysis of coral dinoflagellate symbionts highlights evolutionary adaptations to a symbiotic lifestyle.</title>
        <authorList>
            <person name="Aranda M."/>
            <person name="Li Y."/>
            <person name="Liew Y.J."/>
            <person name="Baumgarten S."/>
            <person name="Simakov O."/>
            <person name="Wilson M."/>
            <person name="Piel J."/>
            <person name="Ashoor H."/>
            <person name="Bougouffa S."/>
            <person name="Bajic V.B."/>
            <person name="Ryu T."/>
            <person name="Ravasi T."/>
            <person name="Bayer T."/>
            <person name="Micklem G."/>
            <person name="Kim H."/>
            <person name="Bhak J."/>
            <person name="Lajeunesse T.C."/>
            <person name="Voolstra C.R."/>
        </authorList>
    </citation>
    <scope>NUCLEOTIDE SEQUENCE [LARGE SCALE GENOMIC DNA]</scope>
    <source>
        <strain evidence="1 2">CCMP2467</strain>
    </source>
</reference>
<name>A0A1Q9C2R1_SYMMI</name>
<gene>
    <name evidence="1" type="ORF">AK812_SmicGene42766</name>
</gene>
<dbReference type="AlphaFoldDB" id="A0A1Q9C2R1"/>
<sequence length="184" mass="20014">AHGYPGYSWRETLCRFPGLLQFGAGGELFESRVVGGPDLQLRVRSAAPGMGEAYVPIGMQPIAPAVWTAYLRSWFSTHLTEAGLTETTTPDGAMTPEMVQVWISVACKVDQTLSQPELRAGANFTWIGGPTPEVWAPESKAKHKNMLLAAPMLHKEVLDALQLRFPADMLALSAAAERHAGERK</sequence>